<dbReference type="Proteomes" id="UP000018143">
    <property type="component" value="Unassembled WGS sequence"/>
</dbReference>
<evidence type="ECO:0000313" key="1">
    <source>
        <dbReference type="EMBL" id="GAD19574.1"/>
    </source>
</evidence>
<name>T1CS17_9HELI</name>
<proteinExistence type="predicted"/>
<evidence type="ECO:0000313" key="2">
    <source>
        <dbReference type="Proteomes" id="UP000018143"/>
    </source>
</evidence>
<sequence>MCDINTQKKRVRLVLDSALCRIYCCNYFKSISNQGAKNKTYQIRQR</sequence>
<protein>
    <submittedName>
        <fullName evidence="1">Uncharacterized protein</fullName>
    </submittedName>
</protein>
<comment type="caution">
    <text evidence="1">The sequence shown here is derived from an EMBL/GenBank/DDBJ whole genome shotgun (WGS) entry which is preliminary data.</text>
</comment>
<reference evidence="1 2" key="1">
    <citation type="journal article" date="2013" name="Genome Announc.">
        <title>Draft Genome Sequence of Helicobacter fennelliae Strain MRY12-0050, Isolated from a Bacteremia Patient.</title>
        <authorList>
            <person name="Rimbara E."/>
            <person name="Matsui M."/>
            <person name="Mori S."/>
            <person name="Suzuki S."/>
            <person name="Suzuki M."/>
            <person name="Kim H."/>
            <person name="Sekizuka T."/>
            <person name="Kuroda M."/>
            <person name="Shibayama K."/>
        </authorList>
    </citation>
    <scope>NUCLEOTIDE SEQUENCE [LARGE SCALE GENOMIC DNA]</scope>
    <source>
        <strain evidence="1 2">MRY12-0050</strain>
    </source>
</reference>
<accession>T1CS17</accession>
<keyword evidence="2" id="KW-1185">Reference proteome</keyword>
<organism evidence="1 2">
    <name type="scientific">Helicobacter fennelliae MRY12-0050</name>
    <dbReference type="NCBI Taxonomy" id="1325130"/>
    <lineage>
        <taxon>Bacteria</taxon>
        <taxon>Pseudomonadati</taxon>
        <taxon>Campylobacterota</taxon>
        <taxon>Epsilonproteobacteria</taxon>
        <taxon>Campylobacterales</taxon>
        <taxon>Helicobacteraceae</taxon>
        <taxon>Helicobacter</taxon>
    </lineage>
</organism>
<gene>
    <name evidence="1" type="ORF">HFN_0814</name>
</gene>
<dbReference type="STRING" id="1325130.HFN_0814"/>
<dbReference type="AlphaFoldDB" id="T1CS17"/>
<dbReference type="EMBL" id="BASD01000025">
    <property type="protein sequence ID" value="GAD19574.1"/>
    <property type="molecule type" value="Genomic_DNA"/>
</dbReference>